<evidence type="ECO:0000313" key="3">
    <source>
        <dbReference type="EMBL" id="OBR85198.1"/>
    </source>
</evidence>
<evidence type="ECO:0000313" key="5">
    <source>
        <dbReference type="Proteomes" id="UP000078595"/>
    </source>
</evidence>
<evidence type="ECO:0000256" key="2">
    <source>
        <dbReference type="SAM" id="MobiDB-lite"/>
    </source>
</evidence>
<dbReference type="Proteomes" id="UP000078595">
    <property type="component" value="Chromosome 5"/>
</dbReference>
<dbReference type="SUPFAM" id="SSF51735">
    <property type="entry name" value="NAD(P)-binding Rossmann-fold domains"/>
    <property type="match status" value="1"/>
</dbReference>
<dbReference type="InterPro" id="IPR051468">
    <property type="entry name" value="Fungal_SecMetab_SDRs"/>
</dbReference>
<evidence type="ECO:0000313" key="4">
    <source>
        <dbReference type="EMBL" id="WWC61906.1"/>
    </source>
</evidence>
<dbReference type="STRING" id="1296121.A0A1A6A580"/>
<dbReference type="Gene3D" id="3.40.50.720">
    <property type="entry name" value="NAD(P)-binding Rossmann-like Domain"/>
    <property type="match status" value="1"/>
</dbReference>
<dbReference type="VEuPathDB" id="FungiDB:I303_04530"/>
<dbReference type="InterPro" id="IPR036291">
    <property type="entry name" value="NAD(P)-bd_dom_sf"/>
</dbReference>
<dbReference type="EMBL" id="KI894031">
    <property type="protein sequence ID" value="OBR85198.1"/>
    <property type="molecule type" value="Genomic_DNA"/>
</dbReference>
<dbReference type="AlphaFoldDB" id="A0A1A6A580"/>
<dbReference type="GO" id="GO:0005737">
    <property type="term" value="C:cytoplasm"/>
    <property type="evidence" value="ECO:0007669"/>
    <property type="project" value="TreeGrafter"/>
</dbReference>
<dbReference type="GeneID" id="28968229"/>
<dbReference type="PANTHER" id="PTHR43544:SF32">
    <property type="entry name" value="CHAIN DEHYDROGENASE, PUTATIVE (AFU_ORTHOLOGUE AFUA_5G01530)-RELATED"/>
    <property type="match status" value="1"/>
</dbReference>
<reference evidence="3" key="1">
    <citation type="submission" date="2013-07" db="EMBL/GenBank/DDBJ databases">
        <title>The Genome Sequence of Cryptococcus dejecticola CBS10117.</title>
        <authorList>
            <consortium name="The Broad Institute Genome Sequencing Platform"/>
            <person name="Cuomo C."/>
            <person name="Litvintseva A."/>
            <person name="Chen Y."/>
            <person name="Heitman J."/>
            <person name="Sun S."/>
            <person name="Springer D."/>
            <person name="Dromer F."/>
            <person name="Young S.K."/>
            <person name="Zeng Q."/>
            <person name="Gargeya S."/>
            <person name="Fitzgerald M."/>
            <person name="Abouelleil A."/>
            <person name="Alvarado L."/>
            <person name="Berlin A.M."/>
            <person name="Chapman S.B."/>
            <person name="Dewar J."/>
            <person name="Goldberg J."/>
            <person name="Griggs A."/>
            <person name="Gujja S."/>
            <person name="Hansen M."/>
            <person name="Howarth C."/>
            <person name="Imamovic A."/>
            <person name="Larimer J."/>
            <person name="McCowan C."/>
            <person name="Murphy C."/>
            <person name="Pearson M."/>
            <person name="Priest M."/>
            <person name="Roberts A."/>
            <person name="Saif S."/>
            <person name="Shea T."/>
            <person name="Sykes S."/>
            <person name="Wortman J."/>
            <person name="Nusbaum C."/>
            <person name="Birren B."/>
        </authorList>
    </citation>
    <scope>NUCLEOTIDE SEQUENCE [LARGE SCALE GENOMIC DNA]</scope>
    <source>
        <strain evidence="3">CBS 10117</strain>
    </source>
</reference>
<accession>A0A1A6A580</accession>
<organism evidence="3">
    <name type="scientific">Kwoniella dejecticola CBS 10117</name>
    <dbReference type="NCBI Taxonomy" id="1296121"/>
    <lineage>
        <taxon>Eukaryota</taxon>
        <taxon>Fungi</taxon>
        <taxon>Dikarya</taxon>
        <taxon>Basidiomycota</taxon>
        <taxon>Agaricomycotina</taxon>
        <taxon>Tremellomycetes</taxon>
        <taxon>Tremellales</taxon>
        <taxon>Cryptococcaceae</taxon>
        <taxon>Kwoniella</taxon>
    </lineage>
</organism>
<dbReference type="PRINTS" id="PR00081">
    <property type="entry name" value="GDHRDH"/>
</dbReference>
<dbReference type="RefSeq" id="XP_018263040.1">
    <property type="nucleotide sequence ID" value="XM_018407829.1"/>
</dbReference>
<dbReference type="EMBL" id="CP144534">
    <property type="protein sequence ID" value="WWC61906.1"/>
    <property type="molecule type" value="Genomic_DNA"/>
</dbReference>
<dbReference type="InterPro" id="IPR002347">
    <property type="entry name" value="SDR_fam"/>
</dbReference>
<evidence type="ECO:0000256" key="1">
    <source>
        <dbReference type="ARBA" id="ARBA00006484"/>
    </source>
</evidence>
<dbReference type="GO" id="GO:0019748">
    <property type="term" value="P:secondary metabolic process"/>
    <property type="evidence" value="ECO:0007669"/>
    <property type="project" value="TreeGrafter"/>
</dbReference>
<protein>
    <recommendedName>
        <fullName evidence="6">Short-chain dehydrogenase</fullName>
    </recommendedName>
</protein>
<reference evidence="4" key="3">
    <citation type="submission" date="2024-02" db="EMBL/GenBank/DDBJ databases">
        <title>Comparative genomics of Cryptococcus and Kwoniella reveals pathogenesis evolution and contrasting modes of karyotype evolution via chromosome fusion or intercentromeric recombination.</title>
        <authorList>
            <person name="Coelho M.A."/>
            <person name="David-Palma M."/>
            <person name="Shea T."/>
            <person name="Bowers K."/>
            <person name="McGinley-Smith S."/>
            <person name="Mohammad A.W."/>
            <person name="Gnirke A."/>
            <person name="Yurkov A.M."/>
            <person name="Nowrousian M."/>
            <person name="Sun S."/>
            <person name="Cuomo C.A."/>
            <person name="Heitman J."/>
        </authorList>
    </citation>
    <scope>NUCLEOTIDE SEQUENCE</scope>
    <source>
        <strain evidence="4">CBS 10117</strain>
    </source>
</reference>
<dbReference type="OrthoDB" id="1933717at2759"/>
<keyword evidence="5" id="KW-1185">Reference proteome</keyword>
<evidence type="ECO:0008006" key="6">
    <source>
        <dbReference type="Google" id="ProtNLM"/>
    </source>
</evidence>
<dbReference type="Pfam" id="PF00106">
    <property type="entry name" value="adh_short"/>
    <property type="match status" value="1"/>
</dbReference>
<dbReference type="GO" id="GO:0016491">
    <property type="term" value="F:oxidoreductase activity"/>
    <property type="evidence" value="ECO:0007669"/>
    <property type="project" value="TreeGrafter"/>
</dbReference>
<name>A0A1A6A580_9TREE</name>
<sequence length="291" mass="31578">MISSGIKAKTVVVITGANSGIGYQTVLSLLRSSSRGYSIFVGARSLPKAEEAINQFGREDGIRPDLSESEMIPMAVDLESDESIRRCFEDVRGKTDQVDVLINNAGASFDKTGPEIGLTPREIFQKTFEINVTGTHLFTHTFIPLLLNSPDGTLLFLTSGSASLTRTEDKEFSLNESPPSGWPKPTSTSGPGRGGGGGYLSYKTSKVALNMIMREWVRILGNDENIKVFGINPGTVLTNFGGHQEQLRKWGAKDPSTSGEFIRSVIEGERDKDWGKIINPPGAPTGEILPW</sequence>
<reference evidence="4" key="2">
    <citation type="submission" date="2013-07" db="EMBL/GenBank/DDBJ databases">
        <authorList>
            <consortium name="The Broad Institute Genome Sequencing Platform"/>
            <person name="Cuomo C."/>
            <person name="Litvintseva A."/>
            <person name="Chen Y."/>
            <person name="Heitman J."/>
            <person name="Sun S."/>
            <person name="Springer D."/>
            <person name="Dromer F."/>
            <person name="Young S.K."/>
            <person name="Zeng Q."/>
            <person name="Gargeya S."/>
            <person name="Fitzgerald M."/>
            <person name="Abouelleil A."/>
            <person name="Alvarado L."/>
            <person name="Berlin A.M."/>
            <person name="Chapman S.B."/>
            <person name="Dewar J."/>
            <person name="Goldberg J."/>
            <person name="Griggs A."/>
            <person name="Gujja S."/>
            <person name="Hansen M."/>
            <person name="Howarth C."/>
            <person name="Imamovic A."/>
            <person name="Larimer J."/>
            <person name="McCowan C."/>
            <person name="Murphy C."/>
            <person name="Pearson M."/>
            <person name="Priest M."/>
            <person name="Roberts A."/>
            <person name="Saif S."/>
            <person name="Shea T."/>
            <person name="Sykes S."/>
            <person name="Wortman J."/>
            <person name="Nusbaum C."/>
            <person name="Birren B."/>
        </authorList>
    </citation>
    <scope>NUCLEOTIDE SEQUENCE</scope>
    <source>
        <strain evidence="4">CBS 10117</strain>
    </source>
</reference>
<gene>
    <name evidence="3" type="ORF">I303_04530</name>
    <name evidence="4" type="ORF">I303_104492</name>
</gene>
<comment type="similarity">
    <text evidence="1">Belongs to the short-chain dehydrogenases/reductases (SDR) family.</text>
</comment>
<feature type="region of interest" description="Disordered" evidence="2">
    <location>
        <begin position="167"/>
        <end position="197"/>
    </location>
</feature>
<proteinExistence type="inferred from homology"/>
<dbReference type="PANTHER" id="PTHR43544">
    <property type="entry name" value="SHORT-CHAIN DEHYDROGENASE/REDUCTASE"/>
    <property type="match status" value="1"/>
</dbReference>
<dbReference type="KEGG" id="kdj:28968229"/>